<dbReference type="SUPFAM" id="SSF53067">
    <property type="entry name" value="Actin-like ATPase domain"/>
    <property type="match status" value="1"/>
</dbReference>
<evidence type="ECO:0000313" key="1">
    <source>
        <dbReference type="EMBL" id="AIE93081.1"/>
    </source>
</evidence>
<dbReference type="PANTHER" id="PTHR18964">
    <property type="entry name" value="ROK (REPRESSOR, ORF, KINASE) FAMILY"/>
    <property type="match status" value="1"/>
</dbReference>
<dbReference type="GO" id="GO:0008761">
    <property type="term" value="F:UDP-N-acetylglucosamine 2-epimerase activity"/>
    <property type="evidence" value="ECO:0007669"/>
    <property type="project" value="TreeGrafter"/>
</dbReference>
<dbReference type="InterPro" id="IPR049874">
    <property type="entry name" value="ROK_cs"/>
</dbReference>
<dbReference type="GO" id="GO:0009384">
    <property type="term" value="F:N-acylmannosamine kinase activity"/>
    <property type="evidence" value="ECO:0007669"/>
    <property type="project" value="TreeGrafter"/>
</dbReference>
<keyword evidence="1" id="KW-0808">Transferase</keyword>
<protein>
    <submittedName>
        <fullName evidence="1">ROK family protein (ScrK)</fullName>
        <ecNumber evidence="1">2.7.1.4</ecNumber>
    </submittedName>
</protein>
<gene>
    <name evidence="1" type="primary">scrK</name>
</gene>
<name>A0A075FUF0_9ARCH</name>
<dbReference type="PANTHER" id="PTHR18964:SF149">
    <property type="entry name" value="BIFUNCTIONAL UDP-N-ACETYLGLUCOSAMINE 2-EPIMERASE_N-ACETYLMANNOSAMINE KINASE"/>
    <property type="match status" value="1"/>
</dbReference>
<dbReference type="EC" id="2.7.1.4" evidence="1"/>
<dbReference type="Pfam" id="PF00480">
    <property type="entry name" value="ROK"/>
    <property type="match status" value="1"/>
</dbReference>
<reference evidence="1" key="1">
    <citation type="journal article" date="2014" name="Genome Biol. Evol.">
        <title>Pangenome evidence for extensive interdomain horizontal transfer affecting lineage core and shell genes in uncultured planktonic thaumarchaeota and euryarchaeota.</title>
        <authorList>
            <person name="Deschamps P."/>
            <person name="Zivanovic Y."/>
            <person name="Moreira D."/>
            <person name="Rodriguez-Valera F."/>
            <person name="Lopez-Garcia P."/>
        </authorList>
    </citation>
    <scope>NUCLEOTIDE SEQUENCE</scope>
</reference>
<dbReference type="InterPro" id="IPR000600">
    <property type="entry name" value="ROK"/>
</dbReference>
<dbReference type="PROSITE" id="PS01125">
    <property type="entry name" value="ROK"/>
    <property type="match status" value="1"/>
</dbReference>
<organism evidence="1">
    <name type="scientific">uncultured marine thaumarchaeote AD1000_31_F12</name>
    <dbReference type="NCBI Taxonomy" id="1455906"/>
    <lineage>
        <taxon>Archaea</taxon>
        <taxon>Nitrososphaerota</taxon>
        <taxon>environmental samples</taxon>
    </lineage>
</organism>
<dbReference type="AlphaFoldDB" id="A0A075FUF0"/>
<dbReference type="GO" id="GO:0008865">
    <property type="term" value="F:fructokinase activity"/>
    <property type="evidence" value="ECO:0007669"/>
    <property type="project" value="UniProtKB-EC"/>
</dbReference>
<dbReference type="Gene3D" id="3.30.420.40">
    <property type="match status" value="2"/>
</dbReference>
<accession>A0A075FUF0</accession>
<dbReference type="InterPro" id="IPR043129">
    <property type="entry name" value="ATPase_NBD"/>
</dbReference>
<dbReference type="CDD" id="cd24066">
    <property type="entry name" value="ASKHA_NBD_ROK_EcFRK-like"/>
    <property type="match status" value="1"/>
</dbReference>
<sequence length="321" mass="34891">MLAALQVCHQWDKPSLDYTKTSKLTQLIIFMYKIGIDLGGTKIEGILLDEKYNTIQRKRIETHQENGYDSIVKSIISLINELKAKTGEETSFGICTPGVIDVNSGLVKNSNTQCLIGMPLKNDIEKVLGSQIVMENDANCFALAESLLGSAKGYDVVFGVIMGTGVGGGVIINGTLHKGKTNIAGEWGHHTLRPDGNECYCGKRGCVETYISGPALEKRWLELTGKKEPLQSIVQDLSDEKAKQWKEEFLENFGTSLANVIDILDPNVIVLGGGASNIPFLYDQGKKAVYDKVFSDSIETPILKNGLGDSAGVFGACLLNR</sequence>
<proteinExistence type="predicted"/>
<dbReference type="EMBL" id="KF900385">
    <property type="protein sequence ID" value="AIE93081.1"/>
    <property type="molecule type" value="Genomic_DNA"/>
</dbReference>